<comment type="function">
    <text evidence="1">Responsible for methylating the 5'-cap structure of mRNAs.</text>
</comment>
<evidence type="ECO:0000256" key="5">
    <source>
        <dbReference type="ARBA" id="ARBA00022691"/>
    </source>
</evidence>
<evidence type="ECO:0000256" key="1">
    <source>
        <dbReference type="ARBA" id="ARBA00003378"/>
    </source>
</evidence>
<evidence type="ECO:0000313" key="14">
    <source>
        <dbReference type="EMBL" id="KAF9754794.1"/>
    </source>
</evidence>
<evidence type="ECO:0000256" key="9">
    <source>
        <dbReference type="ARBA" id="ARBA00033387"/>
    </source>
</evidence>
<dbReference type="PANTHER" id="PTHR12189">
    <property type="entry name" value="MRNA GUANINE-7- METHYLTRANSFERASE"/>
    <property type="match status" value="1"/>
</dbReference>
<name>A0A8H7NF55_BIOOC</name>
<dbReference type="InterPro" id="IPR039753">
    <property type="entry name" value="RG7MT1"/>
</dbReference>
<evidence type="ECO:0000256" key="12">
    <source>
        <dbReference type="SAM" id="MobiDB-lite"/>
    </source>
</evidence>
<sequence length="181" mass="19754">MNRRGFDVVSMMFSMHYAFESETNARNMLRNVAGALKKGGRFIGCIPNSDVLGEHVRKWNEEHAAKEKAAEEAKNDGSDADPEPAEEKEEGEADDDEPPADPGAEWGNSIYRVRFPGRPRGWRIPPGLWLEVQLLPGRGRRGGPGVRRALGGLPCAGGRFQPRAAVPPPLPRHLGGGEGRP</sequence>
<keyword evidence="7" id="KW-0507">mRNA processing</keyword>
<dbReference type="Pfam" id="PF03291">
    <property type="entry name" value="mRNA_G-N7_MeTrfase"/>
    <property type="match status" value="1"/>
</dbReference>
<dbReference type="InterPro" id="IPR004971">
    <property type="entry name" value="mRNA_G-N7_MeTrfase_dom"/>
</dbReference>
<dbReference type="Gene3D" id="3.40.50.150">
    <property type="entry name" value="Vaccinia Virus protein VP39"/>
    <property type="match status" value="1"/>
</dbReference>
<keyword evidence="5" id="KW-0949">S-adenosyl-L-methionine</keyword>
<feature type="region of interest" description="Disordered" evidence="12">
    <location>
        <begin position="62"/>
        <end position="108"/>
    </location>
</feature>
<feature type="compositionally biased region" description="Basic and acidic residues" evidence="12">
    <location>
        <begin position="62"/>
        <end position="77"/>
    </location>
</feature>
<dbReference type="EC" id="2.1.1.56" evidence="2"/>
<dbReference type="GO" id="GO:0004482">
    <property type="term" value="F:mRNA 5'-cap (guanine-N7-)-methyltransferase activity"/>
    <property type="evidence" value="ECO:0007669"/>
    <property type="project" value="UniProtKB-EC"/>
</dbReference>
<proteinExistence type="predicted"/>
<dbReference type="GO" id="GO:0005634">
    <property type="term" value="C:nucleus"/>
    <property type="evidence" value="ECO:0007669"/>
    <property type="project" value="TreeGrafter"/>
</dbReference>
<evidence type="ECO:0000256" key="7">
    <source>
        <dbReference type="ARBA" id="ARBA00023042"/>
    </source>
</evidence>
<reference evidence="14" key="1">
    <citation type="submission" date="2020-10" db="EMBL/GenBank/DDBJ databases">
        <title>High-Quality Genome Resource of Clonostachys rosea strain S41 by Oxford Nanopore Long-Read Sequencing.</title>
        <authorList>
            <person name="Wang H."/>
        </authorList>
    </citation>
    <scope>NUCLEOTIDE SEQUENCE</scope>
    <source>
        <strain evidence="14">S41</strain>
    </source>
</reference>
<comment type="catalytic activity">
    <reaction evidence="10">
        <text>a 5'-end (5'-triphosphoguanosine)-ribonucleoside in mRNA + S-adenosyl-L-methionine = a 5'-end (N(7)-methyl 5'-triphosphoguanosine)-ribonucleoside in mRNA + S-adenosyl-L-homocysteine</text>
        <dbReference type="Rhea" id="RHEA:67008"/>
        <dbReference type="Rhea" id="RHEA-COMP:17166"/>
        <dbReference type="Rhea" id="RHEA-COMP:17167"/>
        <dbReference type="ChEBI" id="CHEBI:57856"/>
        <dbReference type="ChEBI" id="CHEBI:59789"/>
        <dbReference type="ChEBI" id="CHEBI:156461"/>
        <dbReference type="ChEBI" id="CHEBI:167617"/>
        <dbReference type="EC" id="2.1.1.56"/>
    </reaction>
</comment>
<gene>
    <name evidence="14" type="ORF">IM811_010235</name>
</gene>
<evidence type="ECO:0000256" key="6">
    <source>
        <dbReference type="ARBA" id="ARBA00022884"/>
    </source>
</evidence>
<comment type="caution">
    <text evidence="14">The sequence shown here is derived from an EMBL/GenBank/DDBJ whole genome shotgun (WGS) entry which is preliminary data.</text>
</comment>
<dbReference type="PROSITE" id="PS51562">
    <property type="entry name" value="RNA_CAP0_MT"/>
    <property type="match status" value="1"/>
</dbReference>
<evidence type="ECO:0000256" key="4">
    <source>
        <dbReference type="ARBA" id="ARBA00022679"/>
    </source>
</evidence>
<keyword evidence="3" id="KW-0489">Methyltransferase</keyword>
<dbReference type="GO" id="GO:0003723">
    <property type="term" value="F:RNA binding"/>
    <property type="evidence" value="ECO:0007669"/>
    <property type="project" value="UniProtKB-KW"/>
</dbReference>
<evidence type="ECO:0000256" key="8">
    <source>
        <dbReference type="ARBA" id="ARBA00032772"/>
    </source>
</evidence>
<dbReference type="PANTHER" id="PTHR12189:SF2">
    <property type="entry name" value="MRNA CAP GUANINE-N7 METHYLTRANSFERASE"/>
    <property type="match status" value="1"/>
</dbReference>
<organism evidence="14 15">
    <name type="scientific">Bionectria ochroleuca</name>
    <name type="common">Gliocladium roseum</name>
    <dbReference type="NCBI Taxonomy" id="29856"/>
    <lineage>
        <taxon>Eukaryota</taxon>
        <taxon>Fungi</taxon>
        <taxon>Dikarya</taxon>
        <taxon>Ascomycota</taxon>
        <taxon>Pezizomycotina</taxon>
        <taxon>Sordariomycetes</taxon>
        <taxon>Hypocreomycetidae</taxon>
        <taxon>Hypocreales</taxon>
        <taxon>Bionectriaceae</taxon>
        <taxon>Clonostachys</taxon>
    </lineage>
</organism>
<evidence type="ECO:0000259" key="13">
    <source>
        <dbReference type="PROSITE" id="PS51562"/>
    </source>
</evidence>
<dbReference type="EMBL" id="JADCTT010000003">
    <property type="protein sequence ID" value="KAF9754794.1"/>
    <property type="molecule type" value="Genomic_DNA"/>
</dbReference>
<keyword evidence="7" id="KW-0506">mRNA capping</keyword>
<evidence type="ECO:0000256" key="10">
    <source>
        <dbReference type="ARBA" id="ARBA00044712"/>
    </source>
</evidence>
<evidence type="ECO:0000313" key="15">
    <source>
        <dbReference type="Proteomes" id="UP000616885"/>
    </source>
</evidence>
<dbReference type="Proteomes" id="UP000616885">
    <property type="component" value="Unassembled WGS sequence"/>
</dbReference>
<feature type="region of interest" description="Disordered" evidence="12">
    <location>
        <begin position="160"/>
        <end position="181"/>
    </location>
</feature>
<dbReference type="AlphaFoldDB" id="A0A8H7NF55"/>
<protein>
    <recommendedName>
        <fullName evidence="11">mRNA cap guanine-N(7) methyltransferase</fullName>
        <ecNumber evidence="2">2.1.1.56</ecNumber>
    </recommendedName>
    <alternativeName>
        <fullName evidence="8">mRNA (guanine-N(7))-methyltransferase</fullName>
    </alternativeName>
    <alternativeName>
        <fullName evidence="9">mRNA cap methyltransferase</fullName>
    </alternativeName>
</protein>
<evidence type="ECO:0000256" key="3">
    <source>
        <dbReference type="ARBA" id="ARBA00022603"/>
    </source>
</evidence>
<dbReference type="SUPFAM" id="SSF53335">
    <property type="entry name" value="S-adenosyl-L-methionine-dependent methyltransferases"/>
    <property type="match status" value="1"/>
</dbReference>
<feature type="compositionally biased region" description="Acidic residues" evidence="12">
    <location>
        <begin position="78"/>
        <end position="99"/>
    </location>
</feature>
<feature type="domain" description="MRNA cap 0 methyltransferase" evidence="13">
    <location>
        <begin position="1"/>
        <end position="181"/>
    </location>
</feature>
<accession>A0A8H7NF55</accession>
<evidence type="ECO:0000256" key="2">
    <source>
        <dbReference type="ARBA" id="ARBA00011926"/>
    </source>
</evidence>
<keyword evidence="6" id="KW-0694">RNA-binding</keyword>
<dbReference type="InterPro" id="IPR029063">
    <property type="entry name" value="SAM-dependent_MTases_sf"/>
</dbReference>
<keyword evidence="4" id="KW-0808">Transferase</keyword>
<evidence type="ECO:0000256" key="11">
    <source>
        <dbReference type="ARBA" id="ARBA00049739"/>
    </source>
</evidence>